<keyword evidence="1" id="KW-0813">Transport</keyword>
<sequence>MAPYFETAKSFADVPLTDSGYATVDFLKASDGLVAMFDLLGIGIFSFVQADIKSNIHGVRTTYNSNPNECYTLEKLVHSEVDDHKKHGTASLRRLIRGLLFTCRALQNTLANPQEAQLQPSFSRAYDTVLRHHHGFAIRAVVQVALKACPMRRDFFVRIAQGGSQEKLEEELSRWLAGLDNIVRHMESFYEMGGYGKI</sequence>
<dbReference type="EMBL" id="SGPK01000243">
    <property type="protein sequence ID" value="THH05699.1"/>
    <property type="molecule type" value="Genomic_DNA"/>
</dbReference>
<dbReference type="InterPro" id="IPR014830">
    <property type="entry name" value="Glycolipid_transfer_prot_dom"/>
</dbReference>
<evidence type="ECO:0000259" key="2">
    <source>
        <dbReference type="Pfam" id="PF08718"/>
    </source>
</evidence>
<dbReference type="InterPro" id="IPR036497">
    <property type="entry name" value="GLTP_sf"/>
</dbReference>
<dbReference type="AlphaFoldDB" id="A0A4S4L336"/>
<dbReference type="OrthoDB" id="205255at2759"/>
<dbReference type="GO" id="GO:1902388">
    <property type="term" value="F:ceramide 1-phosphate transfer activity"/>
    <property type="evidence" value="ECO:0007669"/>
    <property type="project" value="TreeGrafter"/>
</dbReference>
<dbReference type="GO" id="GO:0005829">
    <property type="term" value="C:cytosol"/>
    <property type="evidence" value="ECO:0007669"/>
    <property type="project" value="TreeGrafter"/>
</dbReference>
<proteinExistence type="predicted"/>
<keyword evidence="4" id="KW-1185">Reference proteome</keyword>
<name>A0A4S4L336_9AGAM</name>
<accession>A0A4S4L336</accession>
<dbReference type="GO" id="GO:1902387">
    <property type="term" value="F:ceramide 1-phosphate binding"/>
    <property type="evidence" value="ECO:0007669"/>
    <property type="project" value="TreeGrafter"/>
</dbReference>
<feature type="domain" description="Glycolipid transfer protein" evidence="2">
    <location>
        <begin position="23"/>
        <end position="160"/>
    </location>
</feature>
<dbReference type="SUPFAM" id="SSF110004">
    <property type="entry name" value="Glycolipid transfer protein, GLTP"/>
    <property type="match status" value="1"/>
</dbReference>
<comment type="caution">
    <text evidence="3">The sequence shown here is derived from an EMBL/GenBank/DDBJ whole genome shotgun (WGS) entry which is preliminary data.</text>
</comment>
<protein>
    <recommendedName>
        <fullName evidence="2">Glycolipid transfer protein domain-containing protein</fullName>
    </recommendedName>
</protein>
<dbReference type="PANTHER" id="PTHR10219:SF25">
    <property type="entry name" value="PLECKSTRIN HOMOLOGY DOMAIN-CONTAINING FAMILY A MEMBER 8"/>
    <property type="match status" value="1"/>
</dbReference>
<evidence type="ECO:0000256" key="1">
    <source>
        <dbReference type="ARBA" id="ARBA00022448"/>
    </source>
</evidence>
<dbReference type="Proteomes" id="UP000308199">
    <property type="component" value="Unassembled WGS sequence"/>
</dbReference>
<gene>
    <name evidence="3" type="ORF">EW145_g4613</name>
</gene>
<evidence type="ECO:0000313" key="3">
    <source>
        <dbReference type="EMBL" id="THH05699.1"/>
    </source>
</evidence>
<dbReference type="PANTHER" id="PTHR10219">
    <property type="entry name" value="GLYCOLIPID TRANSFER PROTEIN-RELATED"/>
    <property type="match status" value="1"/>
</dbReference>
<evidence type="ECO:0000313" key="4">
    <source>
        <dbReference type="Proteomes" id="UP000308199"/>
    </source>
</evidence>
<dbReference type="GO" id="GO:0016020">
    <property type="term" value="C:membrane"/>
    <property type="evidence" value="ECO:0007669"/>
    <property type="project" value="TreeGrafter"/>
</dbReference>
<dbReference type="Gene3D" id="1.10.3520.10">
    <property type="entry name" value="Glycolipid transfer protein"/>
    <property type="match status" value="1"/>
</dbReference>
<organism evidence="3 4">
    <name type="scientific">Phellinidium pouzarii</name>
    <dbReference type="NCBI Taxonomy" id="167371"/>
    <lineage>
        <taxon>Eukaryota</taxon>
        <taxon>Fungi</taxon>
        <taxon>Dikarya</taxon>
        <taxon>Basidiomycota</taxon>
        <taxon>Agaricomycotina</taxon>
        <taxon>Agaricomycetes</taxon>
        <taxon>Hymenochaetales</taxon>
        <taxon>Hymenochaetaceae</taxon>
        <taxon>Phellinidium</taxon>
    </lineage>
</organism>
<dbReference type="Pfam" id="PF08718">
    <property type="entry name" value="GLTP"/>
    <property type="match status" value="1"/>
</dbReference>
<reference evidence="3 4" key="1">
    <citation type="submission" date="2019-02" db="EMBL/GenBank/DDBJ databases">
        <title>Genome sequencing of the rare red list fungi Phellinidium pouzarii.</title>
        <authorList>
            <person name="Buettner E."/>
            <person name="Kellner H."/>
        </authorList>
    </citation>
    <scope>NUCLEOTIDE SEQUENCE [LARGE SCALE GENOMIC DNA]</scope>
    <source>
        <strain evidence="3 4">DSM 108285</strain>
    </source>
</reference>
<dbReference type="FunFam" id="1.10.3520.10:FF:000001">
    <property type="entry name" value="Pleckstrin domain-containing family A member 8"/>
    <property type="match status" value="1"/>
</dbReference>